<proteinExistence type="predicted"/>
<dbReference type="PANTHER" id="PTHR46409">
    <property type="entry name" value="HTH PSQ-TYPE DOMAIN-CONTAINING PROTEIN"/>
    <property type="match status" value="1"/>
</dbReference>
<dbReference type="RefSeq" id="XP_028131143.1">
    <property type="nucleotide sequence ID" value="XM_028275342.1"/>
</dbReference>
<gene>
    <name evidence="1" type="primary">LOC114326887</name>
</gene>
<name>A0A6P7FCH6_DIAVI</name>
<evidence type="ECO:0000313" key="1">
    <source>
        <dbReference type="RefSeq" id="XP_028131143.1"/>
    </source>
</evidence>
<dbReference type="AlphaFoldDB" id="A0A6P7FCH6"/>
<accession>A0A6P7FCH6</accession>
<dbReference type="PANTHER" id="PTHR46409:SF1">
    <property type="entry name" value="HTH PSQ-TYPE DOMAIN-CONTAINING PROTEIN"/>
    <property type="match status" value="1"/>
</dbReference>
<sequence length="147" mass="17794">MESDFYGTQKQIWRFIRNQRKEMAELKEYNNTPANEWESYLTELIKEKENNQNNNLPELRHEIEISFQEVEIAINSLKHRNLAERSPGKMAQTRWFKTANRILRVYVARTDPCESLKILPEFMIQVYSRMRFEIKTQPRLEYGARHL</sequence>
<reference evidence="1" key="1">
    <citation type="submission" date="2025-08" db="UniProtKB">
        <authorList>
            <consortium name="RefSeq"/>
        </authorList>
    </citation>
    <scope>IDENTIFICATION</scope>
    <source>
        <tissue evidence="1">Whole insect</tissue>
    </source>
</reference>
<dbReference type="InParanoid" id="A0A6P7FCH6"/>
<protein>
    <submittedName>
        <fullName evidence="1">Uncharacterized protein LOC114326887</fullName>
    </submittedName>
</protein>
<organism evidence="1">
    <name type="scientific">Diabrotica virgifera virgifera</name>
    <name type="common">western corn rootworm</name>
    <dbReference type="NCBI Taxonomy" id="50390"/>
    <lineage>
        <taxon>Eukaryota</taxon>
        <taxon>Metazoa</taxon>
        <taxon>Ecdysozoa</taxon>
        <taxon>Arthropoda</taxon>
        <taxon>Hexapoda</taxon>
        <taxon>Insecta</taxon>
        <taxon>Pterygota</taxon>
        <taxon>Neoptera</taxon>
        <taxon>Endopterygota</taxon>
        <taxon>Coleoptera</taxon>
        <taxon>Polyphaga</taxon>
        <taxon>Cucujiformia</taxon>
        <taxon>Chrysomeloidea</taxon>
        <taxon>Chrysomelidae</taxon>
        <taxon>Galerucinae</taxon>
        <taxon>Diabroticina</taxon>
        <taxon>Diabroticites</taxon>
        <taxon>Diabrotica</taxon>
    </lineage>
</organism>